<evidence type="ECO:0000256" key="5">
    <source>
        <dbReference type="ARBA" id="ARBA00023268"/>
    </source>
</evidence>
<dbReference type="InterPro" id="IPR050951">
    <property type="entry name" value="Retrovirus_Pol_polyprotein"/>
</dbReference>
<sequence length="616" mass="70254">MIHKATHESNKDDASSEPVNAARSPLPFPQRLQKKNDGRMFNKFLSMLSLVQLNIPLVDVLHEIPKYAKYIKDRSIGYPEGVIENVLLQIGKFIFPSDFIILDYEADEQVPIILGRTVMATCDSIVKVREGKMIMRMDNEEVVFNSYKAIQLPCHYEEFSMISVVEVDGKLINMSVYLDDSLEKALMLFDSLEIDDKVEEMMHNLDASYTYIHRLNPFEPLNRPSGTPPKLLIEEAPKLDLKLQEEKLVRVLREHIRAIGWTMSDIRGIIASFCMYKILMAEGHKPSVEQQCCLNPIIKEVLRKEVIKWLDTMLLEKDTLFKFDDACMNAFEKLKGRLVIGPIIIAPDWAQPFELMCDATDIAIRVVLGQRRDKVFHSIYYVRKTLNPAQMNYTITEKECQIIGTITKKHEMPLQNILAVELFDVWEIYFIGPFPYSNGHKHILAAVGYMSKRVESIALPTNDANVVVKFVKKHIFTRFGTPRVLISDRGTHFCNKLLNNVLVKYGFKNKVTTVYHPQTSGQAKVSNKEVKHILEKTVSGNRKDWAAKLDDALWAYGTAYKTPIGPFVVVSVRSHGAVELRDMSSSGTFLVNGQRVKHYWGGDIARHKTSVDLASA</sequence>
<dbReference type="Gene3D" id="3.30.420.10">
    <property type="entry name" value="Ribonuclease H-like superfamily/Ribonuclease H"/>
    <property type="match status" value="1"/>
</dbReference>
<dbReference type="RefSeq" id="XP_016473344.1">
    <property type="nucleotide sequence ID" value="XM_016617858.1"/>
</dbReference>
<dbReference type="GO" id="GO:0015074">
    <property type="term" value="P:DNA integration"/>
    <property type="evidence" value="ECO:0007669"/>
    <property type="project" value="InterPro"/>
</dbReference>
<evidence type="ECO:0000313" key="8">
    <source>
        <dbReference type="RefSeq" id="XP_016473344.1"/>
    </source>
</evidence>
<dbReference type="AlphaFoldDB" id="A0A1S4A9T0"/>
<dbReference type="OrthoDB" id="1739170at2759"/>
<dbReference type="SUPFAM" id="SSF56672">
    <property type="entry name" value="DNA/RNA polymerases"/>
    <property type="match status" value="1"/>
</dbReference>
<keyword evidence="2" id="KW-0548">Nucleotidyltransferase</keyword>
<dbReference type="InterPro" id="IPR001584">
    <property type="entry name" value="Integrase_cat-core"/>
</dbReference>
<dbReference type="InterPro" id="IPR012337">
    <property type="entry name" value="RNaseH-like_sf"/>
</dbReference>
<accession>A0A1S4A9T0</accession>
<name>A0A1S4A9T0_TOBAC</name>
<keyword evidence="5" id="KW-0511">Multifunctional enzyme</keyword>
<evidence type="ECO:0000256" key="1">
    <source>
        <dbReference type="ARBA" id="ARBA00022679"/>
    </source>
</evidence>
<dbReference type="Gene3D" id="2.40.70.10">
    <property type="entry name" value="Acid Proteases"/>
    <property type="match status" value="1"/>
</dbReference>
<evidence type="ECO:0000256" key="4">
    <source>
        <dbReference type="ARBA" id="ARBA00022759"/>
    </source>
</evidence>
<evidence type="ECO:0000256" key="3">
    <source>
        <dbReference type="ARBA" id="ARBA00022722"/>
    </source>
</evidence>
<dbReference type="InterPro" id="IPR021109">
    <property type="entry name" value="Peptidase_aspartic_dom_sf"/>
</dbReference>
<dbReference type="Pfam" id="PF00665">
    <property type="entry name" value="rve"/>
    <property type="match status" value="1"/>
</dbReference>
<feature type="domain" description="Integrase catalytic" evidence="7">
    <location>
        <begin position="409"/>
        <end position="574"/>
    </location>
</feature>
<dbReference type="PROSITE" id="PS50994">
    <property type="entry name" value="INTEGRASE"/>
    <property type="match status" value="1"/>
</dbReference>
<dbReference type="PANTHER" id="PTHR37984:SF5">
    <property type="entry name" value="PROTEIN NYNRIN-LIKE"/>
    <property type="match status" value="1"/>
</dbReference>
<keyword evidence="1" id="KW-0808">Transferase</keyword>
<reference evidence="8" key="1">
    <citation type="submission" date="2025-08" db="UniProtKB">
        <authorList>
            <consortium name="RefSeq"/>
        </authorList>
    </citation>
    <scope>IDENTIFICATION</scope>
</reference>
<evidence type="ECO:0000256" key="6">
    <source>
        <dbReference type="SAM" id="MobiDB-lite"/>
    </source>
</evidence>
<dbReference type="InterPro" id="IPR036397">
    <property type="entry name" value="RNaseH_sf"/>
</dbReference>
<evidence type="ECO:0000259" key="7">
    <source>
        <dbReference type="PROSITE" id="PS50994"/>
    </source>
</evidence>
<organism evidence="8">
    <name type="scientific">Nicotiana tabacum</name>
    <name type="common">Common tobacco</name>
    <dbReference type="NCBI Taxonomy" id="4097"/>
    <lineage>
        <taxon>Eukaryota</taxon>
        <taxon>Viridiplantae</taxon>
        <taxon>Streptophyta</taxon>
        <taxon>Embryophyta</taxon>
        <taxon>Tracheophyta</taxon>
        <taxon>Spermatophyta</taxon>
        <taxon>Magnoliopsida</taxon>
        <taxon>eudicotyledons</taxon>
        <taxon>Gunneridae</taxon>
        <taxon>Pentapetalae</taxon>
        <taxon>asterids</taxon>
        <taxon>lamiids</taxon>
        <taxon>Solanales</taxon>
        <taxon>Solanaceae</taxon>
        <taxon>Nicotianoideae</taxon>
        <taxon>Nicotianeae</taxon>
        <taxon>Nicotiana</taxon>
    </lineage>
</organism>
<dbReference type="KEGG" id="nta:107795262"/>
<dbReference type="GO" id="GO:0016779">
    <property type="term" value="F:nucleotidyltransferase activity"/>
    <property type="evidence" value="ECO:0007669"/>
    <property type="project" value="UniProtKB-KW"/>
</dbReference>
<keyword evidence="3" id="KW-0540">Nuclease</keyword>
<keyword evidence="4" id="KW-0378">Hydrolase</keyword>
<keyword evidence="4" id="KW-0255">Endonuclease</keyword>
<dbReference type="GO" id="GO:0004519">
    <property type="term" value="F:endonuclease activity"/>
    <property type="evidence" value="ECO:0007669"/>
    <property type="project" value="UniProtKB-KW"/>
</dbReference>
<feature type="region of interest" description="Disordered" evidence="6">
    <location>
        <begin position="1"/>
        <end position="31"/>
    </location>
</feature>
<dbReference type="SUPFAM" id="SSF53098">
    <property type="entry name" value="Ribonuclease H-like"/>
    <property type="match status" value="1"/>
</dbReference>
<dbReference type="PANTHER" id="PTHR37984">
    <property type="entry name" value="PROTEIN CBG26694"/>
    <property type="match status" value="1"/>
</dbReference>
<dbReference type="Pfam" id="PF17919">
    <property type="entry name" value="RT_RNaseH_2"/>
    <property type="match status" value="1"/>
</dbReference>
<dbReference type="GO" id="GO:0003676">
    <property type="term" value="F:nucleic acid binding"/>
    <property type="evidence" value="ECO:0007669"/>
    <property type="project" value="InterPro"/>
</dbReference>
<dbReference type="InterPro" id="IPR043502">
    <property type="entry name" value="DNA/RNA_pol_sf"/>
</dbReference>
<proteinExistence type="predicted"/>
<gene>
    <name evidence="8" type="primary">LOC107795262</name>
</gene>
<evidence type="ECO:0000256" key="2">
    <source>
        <dbReference type="ARBA" id="ARBA00022695"/>
    </source>
</evidence>
<protein>
    <recommendedName>
        <fullName evidence="7">Integrase catalytic domain-containing protein</fullName>
    </recommendedName>
</protein>
<dbReference type="PaxDb" id="4097-A0A1S4A9T0"/>
<feature type="compositionally biased region" description="Basic and acidic residues" evidence="6">
    <location>
        <begin position="1"/>
        <end position="14"/>
    </location>
</feature>
<dbReference type="InterPro" id="IPR041577">
    <property type="entry name" value="RT_RNaseH_2"/>
</dbReference>